<dbReference type="GO" id="GO:0052621">
    <property type="term" value="F:diguanylate cyclase activity"/>
    <property type="evidence" value="ECO:0007669"/>
    <property type="project" value="UniProtKB-EC"/>
</dbReference>
<dbReference type="PANTHER" id="PTHR45138">
    <property type="entry name" value="REGULATORY COMPONENTS OF SENSORY TRANSDUCTION SYSTEM"/>
    <property type="match status" value="1"/>
</dbReference>
<dbReference type="CDD" id="cd01949">
    <property type="entry name" value="GGDEF"/>
    <property type="match status" value="1"/>
</dbReference>
<dbReference type="SMART" id="SM00062">
    <property type="entry name" value="PBPb"/>
    <property type="match status" value="2"/>
</dbReference>
<dbReference type="InterPro" id="IPR000160">
    <property type="entry name" value="GGDEF_dom"/>
</dbReference>
<dbReference type="GO" id="GO:0043709">
    <property type="term" value="P:cell adhesion involved in single-species biofilm formation"/>
    <property type="evidence" value="ECO:0007669"/>
    <property type="project" value="TreeGrafter"/>
</dbReference>
<dbReference type="InterPro" id="IPR029787">
    <property type="entry name" value="Nucleotide_cyclase"/>
</dbReference>
<dbReference type="AlphaFoldDB" id="A0A6N2Y717"/>
<dbReference type="GO" id="GO:1902201">
    <property type="term" value="P:negative regulation of bacterial-type flagellum-dependent cell motility"/>
    <property type="evidence" value="ECO:0007669"/>
    <property type="project" value="TreeGrafter"/>
</dbReference>
<dbReference type="RefSeq" id="WP_156624253.1">
    <property type="nucleotide sequence ID" value="NZ_CACRTO010000005.1"/>
</dbReference>
<feature type="domain" description="GGDEF" evidence="2">
    <location>
        <begin position="578"/>
        <end position="712"/>
    </location>
</feature>
<dbReference type="Pfam" id="PF00497">
    <property type="entry name" value="SBP_bac_3"/>
    <property type="match status" value="2"/>
</dbReference>
<dbReference type="Pfam" id="PF00990">
    <property type="entry name" value="GGDEF"/>
    <property type="match status" value="1"/>
</dbReference>
<keyword evidence="1" id="KW-0472">Membrane</keyword>
<dbReference type="GO" id="GO:0005886">
    <property type="term" value="C:plasma membrane"/>
    <property type="evidence" value="ECO:0007669"/>
    <property type="project" value="TreeGrafter"/>
</dbReference>
<dbReference type="Gene3D" id="3.40.190.10">
    <property type="entry name" value="Periplasmic binding protein-like II"/>
    <property type="match status" value="4"/>
</dbReference>
<sequence>MRHRALITLRKSKTFIVMLIVIMCTIIFPKNVSAEENKIIRVGFPTVSGFTEKKYGEYTGYAYEYLREISIYTGWEYEFVEKNIEELLEDLRNGEIDILAGMIKNEATMQIYDFPKYDSGMTYTTLAVLDNNSFDESKYIILDGMKVGYLEKNVNGQKDFKEFCEENKIKDIDLISYSGGNGRPFLLEKMKDGEVDAIIGGDLTVDSNENVIAKFGGKPHYFATTKGNSEVIEGLNRAIYKIKDDNPYFDQTLYSKYFVNNYNNNLVMTKGEVNYIKHMKPIRAAYVDGLMPIQYYDEDSNQPKGIFVDAMNLISERSGIKFDYVRAKTYNEAYEMMRDGKINIIIGAVNDYSIADKYDFMLTKVYLDFEVLKVVNNEKNNNEVKEIIALPIGHDHLNLTGEYQIKYYNNMEECLRAVDEGVVTSTYGNSYSISNYSAVGYYNNIKVIYTGEESEIAVGISNKMDSYARDILNKAVYSLSDKDIENIAQKNTLNIKHSISIKDFFYNNLVLCLSIISIVLIIIFTLIYIIFKMRFNKIKEDKQRLFEKTQIDSLTGVYNREACEKLVMEYLNEKDVSLYCAFIIIDIDYFKQINDRLGHKVGDDLLVDFSKILKESFSNTDIVSRLGGDEFIVFIKDIEENNIGDIEETLKKVCKLMDKEIEYNGINQRISLSLGCVMTKFNINFNELYTIADETLYEVKHNGKNGYKIKDIN</sequence>
<gene>
    <name evidence="3" type="primary">ycdT_2</name>
    <name evidence="3" type="ORF">CTLFYP3_00274</name>
</gene>
<dbReference type="InterPro" id="IPR001638">
    <property type="entry name" value="Solute-binding_3/MltF_N"/>
</dbReference>
<proteinExistence type="predicted"/>
<dbReference type="SUPFAM" id="SSF55073">
    <property type="entry name" value="Nucleotide cyclase"/>
    <property type="match status" value="1"/>
</dbReference>
<evidence type="ECO:0000313" key="3">
    <source>
        <dbReference type="EMBL" id="VYT62455.1"/>
    </source>
</evidence>
<keyword evidence="1" id="KW-1133">Transmembrane helix</keyword>
<dbReference type="PANTHER" id="PTHR45138:SF9">
    <property type="entry name" value="DIGUANYLATE CYCLASE DGCM-RELATED"/>
    <property type="match status" value="1"/>
</dbReference>
<dbReference type="SMART" id="SM00267">
    <property type="entry name" value="GGDEF"/>
    <property type="match status" value="1"/>
</dbReference>
<protein>
    <submittedName>
        <fullName evidence="3">Putative diguanylate cyclase YcdT</fullName>
        <ecNumber evidence="3">2.7.7.65</ecNumber>
    </submittedName>
</protein>
<dbReference type="NCBIfam" id="TIGR00254">
    <property type="entry name" value="GGDEF"/>
    <property type="match status" value="1"/>
</dbReference>
<feature type="transmembrane region" description="Helical" evidence="1">
    <location>
        <begin position="504"/>
        <end position="531"/>
    </location>
</feature>
<evidence type="ECO:0000256" key="1">
    <source>
        <dbReference type="SAM" id="Phobius"/>
    </source>
</evidence>
<dbReference type="PROSITE" id="PS50887">
    <property type="entry name" value="GGDEF"/>
    <property type="match status" value="1"/>
</dbReference>
<dbReference type="EC" id="2.7.7.65" evidence="3"/>
<dbReference type="SUPFAM" id="SSF53850">
    <property type="entry name" value="Periplasmic binding protein-like II"/>
    <property type="match status" value="2"/>
</dbReference>
<organism evidence="3">
    <name type="scientific">Clostridium tertium</name>
    <dbReference type="NCBI Taxonomy" id="1559"/>
    <lineage>
        <taxon>Bacteria</taxon>
        <taxon>Bacillati</taxon>
        <taxon>Bacillota</taxon>
        <taxon>Clostridia</taxon>
        <taxon>Eubacteriales</taxon>
        <taxon>Clostridiaceae</taxon>
        <taxon>Clostridium</taxon>
    </lineage>
</organism>
<keyword evidence="1" id="KW-0812">Transmembrane</keyword>
<keyword evidence="3" id="KW-0808">Transferase</keyword>
<accession>A0A6N2Y717</accession>
<reference evidence="3" key="1">
    <citation type="submission" date="2019-11" db="EMBL/GenBank/DDBJ databases">
        <authorList>
            <person name="Feng L."/>
        </authorList>
    </citation>
    <scope>NUCLEOTIDE SEQUENCE</scope>
    <source>
        <strain evidence="3">CTertiumLFYP3</strain>
    </source>
</reference>
<dbReference type="Gene3D" id="3.30.70.270">
    <property type="match status" value="1"/>
</dbReference>
<dbReference type="InterPro" id="IPR043128">
    <property type="entry name" value="Rev_trsase/Diguanyl_cyclase"/>
</dbReference>
<dbReference type="InterPro" id="IPR050469">
    <property type="entry name" value="Diguanylate_Cyclase"/>
</dbReference>
<keyword evidence="3" id="KW-0548">Nucleotidyltransferase</keyword>
<dbReference type="EMBL" id="CACRTO010000005">
    <property type="protein sequence ID" value="VYT62455.1"/>
    <property type="molecule type" value="Genomic_DNA"/>
</dbReference>
<name>A0A6N2Y717_9CLOT</name>
<evidence type="ECO:0000259" key="2">
    <source>
        <dbReference type="PROSITE" id="PS50887"/>
    </source>
</evidence>